<gene>
    <name evidence="1" type="ORF">CK820_G0006095</name>
</gene>
<protein>
    <submittedName>
        <fullName evidence="1">SEC62 isoform 9</fullName>
    </submittedName>
</protein>
<dbReference type="Proteomes" id="UP000236370">
    <property type="component" value="Unassembled WGS sequence"/>
</dbReference>
<sequence length="47" mass="5945">MAERRRHKKRIQYNFRFSCPIEVSSKRTVVTFPSWTHYWSLKTRRSW</sequence>
<proteinExistence type="predicted"/>
<dbReference type="EMBL" id="NBAG03000220">
    <property type="protein sequence ID" value="PNI77895.1"/>
    <property type="molecule type" value="Genomic_DNA"/>
</dbReference>
<dbReference type="AlphaFoldDB" id="A0A2J8P1J2"/>
<organism evidence="1 2">
    <name type="scientific">Pan troglodytes</name>
    <name type="common">Chimpanzee</name>
    <dbReference type="NCBI Taxonomy" id="9598"/>
    <lineage>
        <taxon>Eukaryota</taxon>
        <taxon>Metazoa</taxon>
        <taxon>Chordata</taxon>
        <taxon>Craniata</taxon>
        <taxon>Vertebrata</taxon>
        <taxon>Euteleostomi</taxon>
        <taxon>Mammalia</taxon>
        <taxon>Eutheria</taxon>
        <taxon>Euarchontoglires</taxon>
        <taxon>Primates</taxon>
        <taxon>Haplorrhini</taxon>
        <taxon>Catarrhini</taxon>
        <taxon>Hominidae</taxon>
        <taxon>Pan</taxon>
    </lineage>
</organism>
<name>A0A2J8P1J2_PANTR</name>
<evidence type="ECO:0000313" key="2">
    <source>
        <dbReference type="Proteomes" id="UP000236370"/>
    </source>
</evidence>
<evidence type="ECO:0000313" key="1">
    <source>
        <dbReference type="EMBL" id="PNI77895.1"/>
    </source>
</evidence>
<comment type="caution">
    <text evidence="1">The sequence shown here is derived from an EMBL/GenBank/DDBJ whole genome shotgun (WGS) entry which is preliminary data.</text>
</comment>
<reference evidence="1 2" key="1">
    <citation type="submission" date="2017-12" db="EMBL/GenBank/DDBJ databases">
        <title>High-resolution comparative analysis of great ape genomes.</title>
        <authorList>
            <person name="Pollen A."/>
            <person name="Hastie A."/>
            <person name="Hormozdiari F."/>
            <person name="Dougherty M."/>
            <person name="Liu R."/>
            <person name="Chaisson M."/>
            <person name="Hoppe E."/>
            <person name="Hill C."/>
            <person name="Pang A."/>
            <person name="Hillier L."/>
            <person name="Baker C."/>
            <person name="Armstrong J."/>
            <person name="Shendure J."/>
            <person name="Paten B."/>
            <person name="Wilson R."/>
            <person name="Chao H."/>
            <person name="Schneider V."/>
            <person name="Ventura M."/>
            <person name="Kronenberg Z."/>
            <person name="Murali S."/>
            <person name="Gordon D."/>
            <person name="Cantsilieris S."/>
            <person name="Munson K."/>
            <person name="Nelson B."/>
            <person name="Raja A."/>
            <person name="Underwood J."/>
            <person name="Diekhans M."/>
            <person name="Fiddes I."/>
            <person name="Haussler D."/>
            <person name="Eichler E."/>
        </authorList>
    </citation>
    <scope>NUCLEOTIDE SEQUENCE [LARGE SCALE GENOMIC DNA]</scope>
    <source>
        <strain evidence="1">Yerkes chimp pedigree #C0471</strain>
    </source>
</reference>
<accession>A0A2J8P1J2</accession>